<keyword evidence="1" id="KW-0479">Metal-binding</keyword>
<proteinExistence type="predicted"/>
<dbReference type="PANTHER" id="PTHR38133">
    <property type="entry name" value="SLR1429 PROTEIN"/>
    <property type="match status" value="1"/>
</dbReference>
<keyword evidence="1" id="KW-0863">Zinc-finger</keyword>
<dbReference type="EMBL" id="JBHMCR010000006">
    <property type="protein sequence ID" value="MFB9520548.1"/>
    <property type="molecule type" value="Genomic_DNA"/>
</dbReference>
<evidence type="ECO:0000256" key="2">
    <source>
        <dbReference type="SAM" id="MobiDB-lite"/>
    </source>
</evidence>
<organism evidence="4 5">
    <name type="scientific">Streptomyces cremeus</name>
    <dbReference type="NCBI Taxonomy" id="66881"/>
    <lineage>
        <taxon>Bacteria</taxon>
        <taxon>Bacillati</taxon>
        <taxon>Actinomycetota</taxon>
        <taxon>Actinomycetes</taxon>
        <taxon>Kitasatosporales</taxon>
        <taxon>Streptomycetaceae</taxon>
        <taxon>Streptomyces</taxon>
    </lineage>
</organism>
<keyword evidence="5" id="KW-1185">Reference proteome</keyword>
<gene>
    <name evidence="4" type="ORF">ACFFTU_11370</name>
</gene>
<feature type="domain" description="SWIM-type" evidence="3">
    <location>
        <begin position="284"/>
        <end position="319"/>
    </location>
</feature>
<protein>
    <submittedName>
        <fullName evidence="4">SWIM zinc finger family protein</fullName>
    </submittedName>
</protein>
<dbReference type="Pfam" id="PF04434">
    <property type="entry name" value="SWIM"/>
    <property type="match status" value="1"/>
</dbReference>
<evidence type="ECO:0000256" key="1">
    <source>
        <dbReference type="PROSITE-ProRule" id="PRU00325"/>
    </source>
</evidence>
<dbReference type="PROSITE" id="PS50966">
    <property type="entry name" value="ZF_SWIM"/>
    <property type="match status" value="1"/>
</dbReference>
<feature type="compositionally biased region" description="Basic and acidic residues" evidence="2">
    <location>
        <begin position="143"/>
        <end position="153"/>
    </location>
</feature>
<dbReference type="PANTHER" id="PTHR38133:SF1">
    <property type="entry name" value="SLR1429 PROTEIN"/>
    <property type="match status" value="1"/>
</dbReference>
<accession>A0ABV5PBH0</accession>
<keyword evidence="1" id="KW-0862">Zinc</keyword>
<dbReference type="RefSeq" id="WP_345224053.1">
    <property type="nucleotide sequence ID" value="NZ_BAAAXE010000013.1"/>
</dbReference>
<sequence length="570" mass="60141">MSRASADAEVHSARADAEVHSIRAAADVPPARADAEVHPGPAITDVHPADADAHPAPAAVDAHPSRSDAEAGPAPALVGPASTNPVEPHPAPVAPADVRSLFRGSDDARPVRTAPSDIRPELGAADDRHTASRDFQPVLPAPDDPRPARRDPRQTAQAGAATGDRRRTFPPDPAAAGPAVTWWGKAWVAALEDLSLDPARLARGRAYADAGHVDTITVTPGRVVAYVRGSRARPYRAELRLRTLAPEDWDTFLDAAATDPAHLESLLAKTIPQALLDPASPLAAVPLLPATAGDLLPSCTCPDAGRPCKHAAALCYQVARIVDEDPFVVFLLRGRDEREILDALGHRNAARAATESRTPPAVPALAAREALSRPLGALPPVFPPPTHPGTPPSYPPPYVSGAPDPLTLDHLATDAAQRAHALLTTGADPFAHLTPWQDAVRIAAAQPGSGLTASTRSLYTSLTRALGRTPTDLVKAVAAWRQGGTEALTVLDTPWDPPAGPFDRARSTLLVLGLNFRPAHNRLTAGRFQLRYGQDALWYGYASEQGADDWWPEGPSGPDPVDVLNRLRGT</sequence>
<feature type="compositionally biased region" description="Low complexity" evidence="2">
    <location>
        <begin position="23"/>
        <end position="32"/>
    </location>
</feature>
<name>A0ABV5PBH0_STRCM</name>
<comment type="caution">
    <text evidence="4">The sequence shown here is derived from an EMBL/GenBank/DDBJ whole genome shotgun (WGS) entry which is preliminary data.</text>
</comment>
<evidence type="ECO:0000313" key="5">
    <source>
        <dbReference type="Proteomes" id="UP001589718"/>
    </source>
</evidence>
<evidence type="ECO:0000259" key="3">
    <source>
        <dbReference type="PROSITE" id="PS50966"/>
    </source>
</evidence>
<feature type="compositionally biased region" description="Basic and acidic residues" evidence="2">
    <location>
        <begin position="1"/>
        <end position="21"/>
    </location>
</feature>
<dbReference type="InterPro" id="IPR007527">
    <property type="entry name" value="Znf_SWIM"/>
</dbReference>
<feature type="region of interest" description="Disordered" evidence="2">
    <location>
        <begin position="1"/>
        <end position="175"/>
    </location>
</feature>
<reference evidence="4 5" key="1">
    <citation type="submission" date="2024-09" db="EMBL/GenBank/DDBJ databases">
        <authorList>
            <person name="Sun Q."/>
            <person name="Mori K."/>
        </authorList>
    </citation>
    <scope>NUCLEOTIDE SEQUENCE [LARGE SCALE GENOMIC DNA]</scope>
    <source>
        <strain evidence="4 5">JCM 4362</strain>
    </source>
</reference>
<evidence type="ECO:0000313" key="4">
    <source>
        <dbReference type="EMBL" id="MFB9520548.1"/>
    </source>
</evidence>
<dbReference type="Proteomes" id="UP001589718">
    <property type="component" value="Unassembled WGS sequence"/>
</dbReference>